<evidence type="ECO:0000256" key="1">
    <source>
        <dbReference type="PIRSR" id="PIRSR640255-1"/>
    </source>
</evidence>
<reference evidence="5 6" key="2">
    <citation type="submission" date="2020-08" db="EMBL/GenBank/DDBJ databases">
        <title>Adhaeribacter dokdonensis sp. nov., isolated from the rhizosphere of Elymus tsukushiensis, a plant native to the Dokdo Islands, Republic of Korea.</title>
        <authorList>
            <person name="Ghim S.Y."/>
        </authorList>
    </citation>
    <scope>NUCLEOTIDE SEQUENCE [LARGE SCALE GENOMIC DNA]</scope>
    <source>
        <strain evidence="5 6">KUDC8001</strain>
    </source>
</reference>
<dbReference type="SMART" id="SM00477">
    <property type="entry name" value="NUC"/>
    <property type="match status" value="1"/>
</dbReference>
<feature type="binding site" evidence="2">
    <location>
        <position position="153"/>
    </location>
    <ligand>
        <name>Mg(2+)</name>
        <dbReference type="ChEBI" id="CHEBI:18420"/>
        <note>catalytic</note>
    </ligand>
</feature>
<keyword evidence="5" id="KW-0540">Nuclease</keyword>
<evidence type="ECO:0000313" key="6">
    <source>
        <dbReference type="Proteomes" id="UP000514509"/>
    </source>
</evidence>
<gene>
    <name evidence="5" type="ORF">HUW48_22055</name>
</gene>
<dbReference type="InterPro" id="IPR020821">
    <property type="entry name" value="ENPP1-3/EXOG-like_nuc-like"/>
</dbReference>
<dbReference type="Gene3D" id="3.40.570.10">
    <property type="entry name" value="Extracellular Endonuclease, subunit A"/>
    <property type="match status" value="1"/>
</dbReference>
<name>A0A7L7LCG9_9BACT</name>
<keyword evidence="5" id="KW-0378">Hydrolase</keyword>
<evidence type="ECO:0000313" key="5">
    <source>
        <dbReference type="EMBL" id="QMU30540.1"/>
    </source>
</evidence>
<dbReference type="InterPro" id="IPR044925">
    <property type="entry name" value="His-Me_finger_sf"/>
</dbReference>
<dbReference type="EMBL" id="CP055153">
    <property type="protein sequence ID" value="QMU30540.1"/>
    <property type="molecule type" value="Genomic_DNA"/>
</dbReference>
<evidence type="ECO:0000256" key="2">
    <source>
        <dbReference type="PIRSR" id="PIRSR640255-2"/>
    </source>
</evidence>
<dbReference type="GO" id="GO:0004519">
    <property type="term" value="F:endonuclease activity"/>
    <property type="evidence" value="ECO:0007669"/>
    <property type="project" value="UniProtKB-KW"/>
</dbReference>
<sequence>MRYPSLFIFSFILLLAGCKQTEIVPNRNRSLISENEHLTLGNPSNATPDINNYKNYLVEKPQYVLSYSRDSSIPNWVSWHVSSDWLGSAPRQDDFKADESLPEDWYRVSPANYTNSGFDRGHNCPSADRTKSQKDNSATFLMTNMIPQAPDNNRETWANLEEYTRSLVDQGQEVYVIMGNYGSGGTGSNGFARTINGGKIRVPKQIWKVLVILPEGDDDLNRISVNTRVIAIDTPNSNGVNPDWSLYRTTVDAIEKATGYDLLSSLPEDIQQVLEATVDNGPTQ</sequence>
<reference evidence="5 6" key="1">
    <citation type="submission" date="2020-06" db="EMBL/GenBank/DDBJ databases">
        <authorList>
            <person name="Hwang Y.J."/>
        </authorList>
    </citation>
    <scope>NUCLEOTIDE SEQUENCE [LARGE SCALE GENOMIC DNA]</scope>
    <source>
        <strain evidence="5 6">KUDC8001</strain>
    </source>
</reference>
<dbReference type="InterPro" id="IPR040255">
    <property type="entry name" value="Non-specific_endonuclease"/>
</dbReference>
<dbReference type="InterPro" id="IPR001604">
    <property type="entry name" value="Endo_G_ENPP1-like_dom"/>
</dbReference>
<keyword evidence="6" id="KW-1185">Reference proteome</keyword>
<keyword evidence="2" id="KW-0479">Metal-binding</keyword>
<dbReference type="GO" id="GO:0003676">
    <property type="term" value="F:nucleic acid binding"/>
    <property type="evidence" value="ECO:0007669"/>
    <property type="project" value="InterPro"/>
</dbReference>
<dbReference type="GO" id="GO:0046872">
    <property type="term" value="F:metal ion binding"/>
    <property type="evidence" value="ECO:0007669"/>
    <property type="project" value="UniProtKB-KW"/>
</dbReference>
<dbReference type="InterPro" id="IPR044929">
    <property type="entry name" value="DNA/RNA_non-sp_Endonuclease_sf"/>
</dbReference>
<dbReference type="CDD" id="cd00091">
    <property type="entry name" value="NUC"/>
    <property type="match status" value="1"/>
</dbReference>
<keyword evidence="5" id="KW-0255">Endonuclease</keyword>
<feature type="domain" description="ENPP1-3/EXOG-like endonuclease/phosphodiesterase" evidence="3">
    <location>
        <begin position="60"/>
        <end position="269"/>
    </location>
</feature>
<evidence type="ECO:0000259" key="3">
    <source>
        <dbReference type="SMART" id="SM00477"/>
    </source>
</evidence>
<dbReference type="Proteomes" id="UP000514509">
    <property type="component" value="Chromosome"/>
</dbReference>
<dbReference type="PANTHER" id="PTHR13966:SF5">
    <property type="entry name" value="ENDONUCLEASE G, MITOCHONDRIAL"/>
    <property type="match status" value="1"/>
</dbReference>
<organism evidence="5 6">
    <name type="scientific">Adhaeribacter radiodurans</name>
    <dbReference type="NCBI Taxonomy" id="2745197"/>
    <lineage>
        <taxon>Bacteria</taxon>
        <taxon>Pseudomonadati</taxon>
        <taxon>Bacteroidota</taxon>
        <taxon>Cytophagia</taxon>
        <taxon>Cytophagales</taxon>
        <taxon>Hymenobacteraceae</taxon>
        <taxon>Adhaeribacter</taxon>
    </lineage>
</organism>
<dbReference type="Pfam" id="PF01223">
    <property type="entry name" value="Endonuclease_NS"/>
    <property type="match status" value="1"/>
</dbReference>
<dbReference type="AlphaFoldDB" id="A0A7L7LCG9"/>
<dbReference type="PANTHER" id="PTHR13966">
    <property type="entry name" value="ENDONUCLEASE RELATED"/>
    <property type="match status" value="1"/>
</dbReference>
<proteinExistence type="predicted"/>
<protein>
    <submittedName>
        <fullName evidence="5">DNA/RNA non-specific endonuclease</fullName>
    </submittedName>
</protein>
<dbReference type="PROSITE" id="PS51257">
    <property type="entry name" value="PROKAR_LIPOPROTEIN"/>
    <property type="match status" value="1"/>
</dbReference>
<dbReference type="KEGG" id="add:HUW48_22055"/>
<evidence type="ECO:0000259" key="4">
    <source>
        <dbReference type="SMART" id="SM00892"/>
    </source>
</evidence>
<dbReference type="GO" id="GO:0016787">
    <property type="term" value="F:hydrolase activity"/>
    <property type="evidence" value="ECO:0007669"/>
    <property type="project" value="InterPro"/>
</dbReference>
<dbReference type="SMART" id="SM00892">
    <property type="entry name" value="Endonuclease_NS"/>
    <property type="match status" value="1"/>
</dbReference>
<feature type="domain" description="DNA/RNA non-specific endonuclease/pyrophosphatase/phosphodiesterase" evidence="4">
    <location>
        <begin position="59"/>
        <end position="269"/>
    </location>
</feature>
<dbReference type="SUPFAM" id="SSF54060">
    <property type="entry name" value="His-Me finger endonucleases"/>
    <property type="match status" value="1"/>
</dbReference>
<feature type="active site" description="Proton acceptor" evidence="1">
    <location>
        <position position="122"/>
    </location>
</feature>
<accession>A0A7L7LCG9</accession>